<accession>A0A2T7PZX0</accession>
<keyword evidence="3" id="KW-1185">Reference proteome</keyword>
<dbReference type="Proteomes" id="UP000245119">
    <property type="component" value="Linkage Group LG1"/>
</dbReference>
<protein>
    <submittedName>
        <fullName evidence="2">Uncharacterized protein</fullName>
    </submittedName>
</protein>
<comment type="caution">
    <text evidence="2">The sequence shown here is derived from an EMBL/GenBank/DDBJ whole genome shotgun (WGS) entry which is preliminary data.</text>
</comment>
<name>A0A2T7PZX0_POMCA</name>
<proteinExistence type="predicted"/>
<evidence type="ECO:0000313" key="2">
    <source>
        <dbReference type="EMBL" id="PVD38959.1"/>
    </source>
</evidence>
<gene>
    <name evidence="2" type="ORF">C0Q70_01584</name>
</gene>
<dbReference type="AlphaFoldDB" id="A0A2T7PZX0"/>
<dbReference type="EMBL" id="PZQS01000001">
    <property type="protein sequence ID" value="PVD38959.1"/>
    <property type="molecule type" value="Genomic_DNA"/>
</dbReference>
<evidence type="ECO:0000313" key="3">
    <source>
        <dbReference type="Proteomes" id="UP000245119"/>
    </source>
</evidence>
<feature type="region of interest" description="Disordered" evidence="1">
    <location>
        <begin position="66"/>
        <end position="87"/>
    </location>
</feature>
<sequence>MVEGDAGVLRPMGLSSSLTCPCIETFLDRENPSGSCSVEEDDCREALQGNAIHVVLVQPPAEGVFGALSRPPVSTAGTRSWAQKRPQGPRIFLIRWKDRELPAAHSQHTTGGP</sequence>
<evidence type="ECO:0000256" key="1">
    <source>
        <dbReference type="SAM" id="MobiDB-lite"/>
    </source>
</evidence>
<reference evidence="2 3" key="1">
    <citation type="submission" date="2018-04" db="EMBL/GenBank/DDBJ databases">
        <title>The genome of golden apple snail Pomacea canaliculata provides insight into stress tolerance and invasive adaptation.</title>
        <authorList>
            <person name="Liu C."/>
            <person name="Liu B."/>
            <person name="Ren Y."/>
            <person name="Zhang Y."/>
            <person name="Wang H."/>
            <person name="Li S."/>
            <person name="Jiang F."/>
            <person name="Yin L."/>
            <person name="Zhang G."/>
            <person name="Qian W."/>
            <person name="Fan W."/>
        </authorList>
    </citation>
    <scope>NUCLEOTIDE SEQUENCE [LARGE SCALE GENOMIC DNA]</scope>
    <source>
        <strain evidence="2">SZHN2017</strain>
        <tissue evidence="2">Muscle</tissue>
    </source>
</reference>
<organism evidence="2 3">
    <name type="scientific">Pomacea canaliculata</name>
    <name type="common">Golden apple snail</name>
    <dbReference type="NCBI Taxonomy" id="400727"/>
    <lineage>
        <taxon>Eukaryota</taxon>
        <taxon>Metazoa</taxon>
        <taxon>Spiralia</taxon>
        <taxon>Lophotrochozoa</taxon>
        <taxon>Mollusca</taxon>
        <taxon>Gastropoda</taxon>
        <taxon>Caenogastropoda</taxon>
        <taxon>Architaenioglossa</taxon>
        <taxon>Ampullarioidea</taxon>
        <taxon>Ampullariidae</taxon>
        <taxon>Pomacea</taxon>
    </lineage>
</organism>